<reference evidence="1" key="1">
    <citation type="submission" date="2014-11" db="EMBL/GenBank/DDBJ databases">
        <authorList>
            <person name="Amaro Gonzalez C."/>
        </authorList>
    </citation>
    <scope>NUCLEOTIDE SEQUENCE</scope>
</reference>
<proteinExistence type="predicted"/>
<dbReference type="EMBL" id="GBXM01105862">
    <property type="protein sequence ID" value="JAH02715.1"/>
    <property type="molecule type" value="Transcribed_RNA"/>
</dbReference>
<dbReference type="AlphaFoldDB" id="A0A0E9PF51"/>
<sequence length="25" mass="2735">MCSLEINGRAGEKPAAWVCSYSNTF</sequence>
<reference evidence="1" key="2">
    <citation type="journal article" date="2015" name="Fish Shellfish Immunol.">
        <title>Early steps in the European eel (Anguilla anguilla)-Vibrio vulnificus interaction in the gills: Role of the RtxA13 toxin.</title>
        <authorList>
            <person name="Callol A."/>
            <person name="Pajuelo D."/>
            <person name="Ebbesson L."/>
            <person name="Teles M."/>
            <person name="MacKenzie S."/>
            <person name="Amaro C."/>
        </authorList>
    </citation>
    <scope>NUCLEOTIDE SEQUENCE</scope>
</reference>
<organism evidence="1">
    <name type="scientific">Anguilla anguilla</name>
    <name type="common">European freshwater eel</name>
    <name type="synonym">Muraena anguilla</name>
    <dbReference type="NCBI Taxonomy" id="7936"/>
    <lineage>
        <taxon>Eukaryota</taxon>
        <taxon>Metazoa</taxon>
        <taxon>Chordata</taxon>
        <taxon>Craniata</taxon>
        <taxon>Vertebrata</taxon>
        <taxon>Euteleostomi</taxon>
        <taxon>Actinopterygii</taxon>
        <taxon>Neopterygii</taxon>
        <taxon>Teleostei</taxon>
        <taxon>Anguilliformes</taxon>
        <taxon>Anguillidae</taxon>
        <taxon>Anguilla</taxon>
    </lineage>
</organism>
<accession>A0A0E9PF51</accession>
<name>A0A0E9PF51_ANGAN</name>
<evidence type="ECO:0000313" key="1">
    <source>
        <dbReference type="EMBL" id="JAH02715.1"/>
    </source>
</evidence>
<protein>
    <submittedName>
        <fullName evidence="1">Uncharacterized protein</fullName>
    </submittedName>
</protein>